<evidence type="ECO:0000313" key="8">
    <source>
        <dbReference type="Proteomes" id="UP001595891"/>
    </source>
</evidence>
<name>A0ABV9EKB0_9ACTN</name>
<organism evidence="7 8">
    <name type="scientific">Sphaerisporangium corydalis</name>
    <dbReference type="NCBI Taxonomy" id="1441875"/>
    <lineage>
        <taxon>Bacteria</taxon>
        <taxon>Bacillati</taxon>
        <taxon>Actinomycetota</taxon>
        <taxon>Actinomycetes</taxon>
        <taxon>Streptosporangiales</taxon>
        <taxon>Streptosporangiaceae</taxon>
        <taxon>Sphaerisporangium</taxon>
    </lineage>
</organism>
<keyword evidence="5" id="KW-0238">DNA-binding</keyword>
<protein>
    <submittedName>
        <fullName evidence="7">Fur family transcriptional regulator</fullName>
    </submittedName>
</protein>
<accession>A0ABV9EKB0</accession>
<proteinExistence type="inferred from homology"/>
<dbReference type="Proteomes" id="UP001595891">
    <property type="component" value="Unassembled WGS sequence"/>
</dbReference>
<dbReference type="InterPro" id="IPR036390">
    <property type="entry name" value="WH_DNA-bd_sf"/>
</dbReference>
<dbReference type="PANTHER" id="PTHR33202:SF7">
    <property type="entry name" value="FERRIC UPTAKE REGULATION PROTEIN"/>
    <property type="match status" value="1"/>
</dbReference>
<dbReference type="Pfam" id="PF01475">
    <property type="entry name" value="FUR"/>
    <property type="match status" value="1"/>
</dbReference>
<keyword evidence="6" id="KW-0804">Transcription</keyword>
<evidence type="ECO:0000256" key="3">
    <source>
        <dbReference type="ARBA" id="ARBA00022833"/>
    </source>
</evidence>
<evidence type="ECO:0000313" key="7">
    <source>
        <dbReference type="EMBL" id="MFC4589902.1"/>
    </source>
</evidence>
<dbReference type="SUPFAM" id="SSF46785">
    <property type="entry name" value="Winged helix' DNA-binding domain"/>
    <property type="match status" value="1"/>
</dbReference>
<evidence type="ECO:0000256" key="4">
    <source>
        <dbReference type="ARBA" id="ARBA00023015"/>
    </source>
</evidence>
<dbReference type="EMBL" id="JBHSFN010000019">
    <property type="protein sequence ID" value="MFC4589902.1"/>
    <property type="molecule type" value="Genomic_DNA"/>
</dbReference>
<dbReference type="RefSeq" id="WP_262848173.1">
    <property type="nucleotide sequence ID" value="NZ_JANZYP010000071.1"/>
</dbReference>
<evidence type="ECO:0000256" key="6">
    <source>
        <dbReference type="ARBA" id="ARBA00023163"/>
    </source>
</evidence>
<dbReference type="CDD" id="cd07153">
    <property type="entry name" value="Fur_like"/>
    <property type="match status" value="1"/>
</dbReference>
<comment type="similarity">
    <text evidence="1">Belongs to the Fur family.</text>
</comment>
<evidence type="ECO:0000256" key="2">
    <source>
        <dbReference type="ARBA" id="ARBA00022491"/>
    </source>
</evidence>
<dbReference type="InterPro" id="IPR036388">
    <property type="entry name" value="WH-like_DNA-bd_sf"/>
</dbReference>
<keyword evidence="8" id="KW-1185">Reference proteome</keyword>
<keyword evidence="3" id="KW-0862">Zinc</keyword>
<dbReference type="InterPro" id="IPR002481">
    <property type="entry name" value="FUR"/>
</dbReference>
<evidence type="ECO:0000256" key="5">
    <source>
        <dbReference type="ARBA" id="ARBA00023125"/>
    </source>
</evidence>
<evidence type="ECO:0000256" key="1">
    <source>
        <dbReference type="ARBA" id="ARBA00007957"/>
    </source>
</evidence>
<comment type="caution">
    <text evidence="7">The sequence shown here is derived from an EMBL/GenBank/DDBJ whole genome shotgun (WGS) entry which is preliminary data.</text>
</comment>
<sequence length="137" mass="14932">MTETGNPLRRCGLRHTARRELIVGILRETRTHLSVTDLHRRLAAERPTLSASTIYRNVVILSGHGLLHHFDHDGETRFGLAHTPHDHLVCDRCGRIAELPAGRVGQALKSLILPDGFALTASAQLLHGLCGLCGDPG</sequence>
<reference evidence="8" key="1">
    <citation type="journal article" date="2019" name="Int. J. Syst. Evol. Microbiol.">
        <title>The Global Catalogue of Microorganisms (GCM) 10K type strain sequencing project: providing services to taxonomists for standard genome sequencing and annotation.</title>
        <authorList>
            <consortium name="The Broad Institute Genomics Platform"/>
            <consortium name="The Broad Institute Genome Sequencing Center for Infectious Disease"/>
            <person name="Wu L."/>
            <person name="Ma J."/>
        </authorList>
    </citation>
    <scope>NUCLEOTIDE SEQUENCE [LARGE SCALE GENOMIC DNA]</scope>
    <source>
        <strain evidence="8">CCUG 49560</strain>
    </source>
</reference>
<keyword evidence="2" id="KW-0678">Repressor</keyword>
<dbReference type="Gene3D" id="1.10.10.10">
    <property type="entry name" value="Winged helix-like DNA-binding domain superfamily/Winged helix DNA-binding domain"/>
    <property type="match status" value="1"/>
</dbReference>
<dbReference type="InterPro" id="IPR043135">
    <property type="entry name" value="Fur_C"/>
</dbReference>
<gene>
    <name evidence="7" type="ORF">ACFO8L_27695</name>
</gene>
<keyword evidence="4" id="KW-0805">Transcription regulation</keyword>
<dbReference type="Gene3D" id="3.30.1490.190">
    <property type="match status" value="1"/>
</dbReference>
<dbReference type="PANTHER" id="PTHR33202">
    <property type="entry name" value="ZINC UPTAKE REGULATION PROTEIN"/>
    <property type="match status" value="1"/>
</dbReference>